<comment type="caution">
    <text evidence="6">The sequence shown here is derived from an EMBL/GenBank/DDBJ whole genome shotgun (WGS) entry which is preliminary data.</text>
</comment>
<reference evidence="7" key="1">
    <citation type="journal article" date="2019" name="Int. J. Syst. Evol. Microbiol.">
        <title>The Global Catalogue of Microorganisms (GCM) 10K type strain sequencing project: providing services to taxonomists for standard genome sequencing and annotation.</title>
        <authorList>
            <consortium name="The Broad Institute Genomics Platform"/>
            <consortium name="The Broad Institute Genome Sequencing Center for Infectious Disease"/>
            <person name="Wu L."/>
            <person name="Ma J."/>
        </authorList>
    </citation>
    <scope>NUCLEOTIDE SEQUENCE [LARGE SCALE GENOMIC DNA]</scope>
    <source>
        <strain evidence="7">CGMCC 1.15044</strain>
    </source>
</reference>
<keyword evidence="2" id="KW-0547">Nucleotide-binding</keyword>
<evidence type="ECO:0000256" key="1">
    <source>
        <dbReference type="ARBA" id="ARBA00022598"/>
    </source>
</evidence>
<evidence type="ECO:0000313" key="6">
    <source>
        <dbReference type="EMBL" id="GGA29603.1"/>
    </source>
</evidence>
<dbReference type="InterPro" id="IPR001412">
    <property type="entry name" value="aa-tRNA-synth_I_CS"/>
</dbReference>
<dbReference type="InterPro" id="IPR002305">
    <property type="entry name" value="aa-tRNA-synth_Ic"/>
</dbReference>
<dbReference type="InterPro" id="IPR014729">
    <property type="entry name" value="Rossmann-like_a/b/a_fold"/>
</dbReference>
<keyword evidence="5" id="KW-0030">Aminoacyl-tRNA synthetase</keyword>
<dbReference type="Pfam" id="PF00579">
    <property type="entry name" value="tRNA-synt_1b"/>
    <property type="match status" value="1"/>
</dbReference>
<sequence length="48" mass="5463">MAQQIVLTGIKPTGEVHLGNYVGAINPRFRWRRTKHANLFILSLTIMV</sequence>
<dbReference type="PROSITE" id="PS00178">
    <property type="entry name" value="AA_TRNA_LIGASE_I"/>
    <property type="match status" value="1"/>
</dbReference>
<evidence type="ECO:0000256" key="4">
    <source>
        <dbReference type="ARBA" id="ARBA00022917"/>
    </source>
</evidence>
<name>A0ABQ1FTJ9_9BACL</name>
<accession>A0ABQ1FTJ9</accession>
<evidence type="ECO:0000313" key="7">
    <source>
        <dbReference type="Proteomes" id="UP000609323"/>
    </source>
</evidence>
<keyword evidence="7" id="KW-1185">Reference proteome</keyword>
<protein>
    <recommendedName>
        <fullName evidence="8">Tryptophan--tRNA ligase</fullName>
    </recommendedName>
</protein>
<dbReference type="EMBL" id="BMHF01000003">
    <property type="protein sequence ID" value="GGA29603.1"/>
    <property type="molecule type" value="Genomic_DNA"/>
</dbReference>
<evidence type="ECO:0000256" key="2">
    <source>
        <dbReference type="ARBA" id="ARBA00022741"/>
    </source>
</evidence>
<keyword evidence="4" id="KW-0648">Protein biosynthesis</keyword>
<dbReference type="Proteomes" id="UP000609323">
    <property type="component" value="Unassembled WGS sequence"/>
</dbReference>
<proteinExistence type="predicted"/>
<dbReference type="Gene3D" id="3.40.50.620">
    <property type="entry name" value="HUPs"/>
    <property type="match status" value="1"/>
</dbReference>
<keyword evidence="1" id="KW-0436">Ligase</keyword>
<evidence type="ECO:0008006" key="8">
    <source>
        <dbReference type="Google" id="ProtNLM"/>
    </source>
</evidence>
<evidence type="ECO:0000256" key="5">
    <source>
        <dbReference type="ARBA" id="ARBA00023146"/>
    </source>
</evidence>
<organism evidence="6 7">
    <name type="scientific">Paenibacillus physcomitrellae</name>
    <dbReference type="NCBI Taxonomy" id="1619311"/>
    <lineage>
        <taxon>Bacteria</taxon>
        <taxon>Bacillati</taxon>
        <taxon>Bacillota</taxon>
        <taxon>Bacilli</taxon>
        <taxon>Bacillales</taxon>
        <taxon>Paenibacillaceae</taxon>
        <taxon>Paenibacillus</taxon>
    </lineage>
</organism>
<evidence type="ECO:0000256" key="3">
    <source>
        <dbReference type="ARBA" id="ARBA00022840"/>
    </source>
</evidence>
<dbReference type="SUPFAM" id="SSF52374">
    <property type="entry name" value="Nucleotidylyl transferase"/>
    <property type="match status" value="1"/>
</dbReference>
<gene>
    <name evidence="6" type="ORF">GCM10010917_13290</name>
</gene>
<keyword evidence="3" id="KW-0067">ATP-binding</keyword>